<reference evidence="1 2" key="1">
    <citation type="journal article" date="2018" name="Sci. Rep.">
        <title>Comparative analysis of the Pocillopora damicornis genome highlights role of immune system in coral evolution.</title>
        <authorList>
            <person name="Cunning R."/>
            <person name="Bay R.A."/>
            <person name="Gillette P."/>
            <person name="Baker A.C."/>
            <person name="Traylor-Knowles N."/>
        </authorList>
    </citation>
    <scope>NUCLEOTIDE SEQUENCE [LARGE SCALE GENOMIC DNA]</scope>
    <source>
        <strain evidence="1">RSMAS</strain>
        <tissue evidence="1">Whole animal</tissue>
    </source>
</reference>
<protein>
    <submittedName>
        <fullName evidence="1">Uncharacterized protein</fullName>
    </submittedName>
</protein>
<dbReference type="Proteomes" id="UP000275408">
    <property type="component" value="Unassembled WGS sequence"/>
</dbReference>
<keyword evidence="2" id="KW-1185">Reference proteome</keyword>
<comment type="caution">
    <text evidence="1">The sequence shown here is derived from an EMBL/GenBank/DDBJ whole genome shotgun (WGS) entry which is preliminary data.</text>
</comment>
<evidence type="ECO:0000313" key="2">
    <source>
        <dbReference type="Proteomes" id="UP000275408"/>
    </source>
</evidence>
<organism evidence="1 2">
    <name type="scientific">Pocillopora damicornis</name>
    <name type="common">Cauliflower coral</name>
    <name type="synonym">Millepora damicornis</name>
    <dbReference type="NCBI Taxonomy" id="46731"/>
    <lineage>
        <taxon>Eukaryota</taxon>
        <taxon>Metazoa</taxon>
        <taxon>Cnidaria</taxon>
        <taxon>Anthozoa</taxon>
        <taxon>Hexacorallia</taxon>
        <taxon>Scleractinia</taxon>
        <taxon>Astrocoeniina</taxon>
        <taxon>Pocilloporidae</taxon>
        <taxon>Pocillopora</taxon>
    </lineage>
</organism>
<sequence>MTQQKRLETKESTKYSVLEITTTTLFPLTTSDNLQDSSIAVADPWFASSRETQHFFWLLWHTAIFDERGILKERDSKEPALVDRLMYMNAHYFRLTLDASLKIALPHFLGIRAGNDSEE</sequence>
<gene>
    <name evidence="1" type="ORF">pdam_00024212</name>
</gene>
<accession>A0A3M6V324</accession>
<evidence type="ECO:0000313" key="1">
    <source>
        <dbReference type="EMBL" id="RMX60209.1"/>
    </source>
</evidence>
<proteinExistence type="predicted"/>
<dbReference type="EMBL" id="RCHS01000221">
    <property type="protein sequence ID" value="RMX60209.1"/>
    <property type="molecule type" value="Genomic_DNA"/>
</dbReference>
<dbReference type="AlphaFoldDB" id="A0A3M6V324"/>
<name>A0A3M6V324_POCDA</name>